<dbReference type="Pfam" id="PF08246">
    <property type="entry name" value="Inhibitor_I29"/>
    <property type="match status" value="1"/>
</dbReference>
<dbReference type="InterPro" id="IPR025660">
    <property type="entry name" value="Pept_his_AS"/>
</dbReference>
<dbReference type="GO" id="GO:0006508">
    <property type="term" value="P:proteolysis"/>
    <property type="evidence" value="ECO:0007669"/>
    <property type="project" value="UniProtKB-KW"/>
</dbReference>
<dbReference type="FunFam" id="3.90.70.10:FF:000177">
    <property type="entry name" value="Cysteine proteinase RD21A"/>
    <property type="match status" value="1"/>
</dbReference>
<dbReference type="InterPro" id="IPR038765">
    <property type="entry name" value="Papain-like_cys_pep_sf"/>
</dbReference>
<sequence length="365" mass="40517">MISKTSNLFLISFLITTLVSLSSCFSIPNEYSILGTNLDRLPSQDEAMELFQLWKKEHGRVYRNLEEMAKKFEIFVSNLKNITESNAKRRSPSSYVLGLNQFADWSSKELQETYLHDLHMPADSDMKLNDLPCVAPSSLDWRSTGVVTAVKDQLACGSCWAFSATGSIEGINALATGKLISLSEQEIVDCDPISFGCKGGWVDKAFEWVIRNGGIASEKDYPYIGKQGVCKASKIPNSATINGYYQVAQSDNGLLCATVNQPISVCLYVANDFFQYKSGVYDGPNCPVNSKLTNHCMLIVGYDTTKDGVDFWIVKNSWNTTWGMDGYMWIKRNTGLPYGVCAINAWAYAPTKYLQSSSNPSFSSM</sequence>
<keyword evidence="7" id="KW-0732">Signal</keyword>
<evidence type="ECO:0000256" key="4">
    <source>
        <dbReference type="ARBA" id="ARBA00022807"/>
    </source>
</evidence>
<comment type="caution">
    <text evidence="10">The sequence shown here is derived from an EMBL/GenBank/DDBJ whole genome shotgun (WGS) entry which is preliminary data.</text>
</comment>
<dbReference type="InterPro" id="IPR039417">
    <property type="entry name" value="Peptidase_C1A_papain-like"/>
</dbReference>
<accession>A0AAN9JYC0</accession>
<dbReference type="AlphaFoldDB" id="A0AAN9JYC0"/>
<feature type="chain" id="PRO_5042856621" evidence="7">
    <location>
        <begin position="25"/>
        <end position="365"/>
    </location>
</feature>
<dbReference type="EMBL" id="JAYMYQ010000011">
    <property type="protein sequence ID" value="KAK7306553.1"/>
    <property type="molecule type" value="Genomic_DNA"/>
</dbReference>
<dbReference type="InterPro" id="IPR025661">
    <property type="entry name" value="Pept_asp_AS"/>
</dbReference>
<evidence type="ECO:0000313" key="10">
    <source>
        <dbReference type="EMBL" id="KAK7306553.1"/>
    </source>
</evidence>
<feature type="domain" description="Peptidase C1A papain C-terminal" evidence="8">
    <location>
        <begin position="135"/>
        <end position="351"/>
    </location>
</feature>
<dbReference type="SMART" id="SM00848">
    <property type="entry name" value="Inhibitor_I29"/>
    <property type="match status" value="1"/>
</dbReference>
<dbReference type="PROSITE" id="PS00639">
    <property type="entry name" value="THIOL_PROTEASE_HIS"/>
    <property type="match status" value="1"/>
</dbReference>
<protein>
    <submittedName>
        <fullName evidence="10">Uncharacterized protein</fullName>
    </submittedName>
</protein>
<evidence type="ECO:0000259" key="8">
    <source>
        <dbReference type="SMART" id="SM00645"/>
    </source>
</evidence>
<dbReference type="PRINTS" id="PR00705">
    <property type="entry name" value="PAPAIN"/>
</dbReference>
<dbReference type="Pfam" id="PF00112">
    <property type="entry name" value="Peptidase_C1"/>
    <property type="match status" value="1"/>
</dbReference>
<keyword evidence="2" id="KW-0645">Protease</keyword>
<dbReference type="InterPro" id="IPR000169">
    <property type="entry name" value="Pept_cys_AS"/>
</dbReference>
<evidence type="ECO:0000256" key="2">
    <source>
        <dbReference type="ARBA" id="ARBA00022670"/>
    </source>
</evidence>
<keyword evidence="6" id="KW-0325">Glycoprotein</keyword>
<evidence type="ECO:0000313" key="11">
    <source>
        <dbReference type="Proteomes" id="UP001367508"/>
    </source>
</evidence>
<keyword evidence="5" id="KW-1015">Disulfide bond</keyword>
<dbReference type="InterPro" id="IPR000668">
    <property type="entry name" value="Peptidase_C1A_C"/>
</dbReference>
<evidence type="ECO:0000256" key="3">
    <source>
        <dbReference type="ARBA" id="ARBA00022801"/>
    </source>
</evidence>
<dbReference type="PROSITE" id="PS00640">
    <property type="entry name" value="THIOL_PROTEASE_ASN"/>
    <property type="match status" value="1"/>
</dbReference>
<dbReference type="PROSITE" id="PS00139">
    <property type="entry name" value="THIOL_PROTEASE_CYS"/>
    <property type="match status" value="1"/>
</dbReference>
<feature type="domain" description="Cathepsin propeptide inhibitor" evidence="9">
    <location>
        <begin position="51"/>
        <end position="110"/>
    </location>
</feature>
<dbReference type="Proteomes" id="UP001367508">
    <property type="component" value="Unassembled WGS sequence"/>
</dbReference>
<dbReference type="SUPFAM" id="SSF54001">
    <property type="entry name" value="Cysteine proteinases"/>
    <property type="match status" value="1"/>
</dbReference>
<dbReference type="PANTHER" id="PTHR12411">
    <property type="entry name" value="CYSTEINE PROTEASE FAMILY C1-RELATED"/>
    <property type="match status" value="1"/>
</dbReference>
<dbReference type="SMART" id="SM00645">
    <property type="entry name" value="Pept_C1"/>
    <property type="match status" value="1"/>
</dbReference>
<evidence type="ECO:0000259" key="9">
    <source>
        <dbReference type="SMART" id="SM00848"/>
    </source>
</evidence>
<name>A0AAN9JYC0_CANGL</name>
<gene>
    <name evidence="10" type="ORF">VNO77_44501</name>
</gene>
<comment type="similarity">
    <text evidence="1">Belongs to the peptidase C1 family.</text>
</comment>
<reference evidence="10 11" key="1">
    <citation type="submission" date="2024-01" db="EMBL/GenBank/DDBJ databases">
        <title>The genomes of 5 underutilized Papilionoideae crops provide insights into root nodulation and disease resistanc.</title>
        <authorList>
            <person name="Jiang F."/>
        </authorList>
    </citation>
    <scope>NUCLEOTIDE SEQUENCE [LARGE SCALE GENOMIC DNA]</scope>
    <source>
        <strain evidence="10">LVBAO_FW01</strain>
        <tissue evidence="10">Leaves</tissue>
    </source>
</reference>
<evidence type="ECO:0000256" key="7">
    <source>
        <dbReference type="SAM" id="SignalP"/>
    </source>
</evidence>
<dbReference type="GO" id="GO:0008234">
    <property type="term" value="F:cysteine-type peptidase activity"/>
    <property type="evidence" value="ECO:0007669"/>
    <property type="project" value="UniProtKB-KW"/>
</dbReference>
<organism evidence="10 11">
    <name type="scientific">Canavalia gladiata</name>
    <name type="common">Sword bean</name>
    <name type="synonym">Dolichos gladiatus</name>
    <dbReference type="NCBI Taxonomy" id="3824"/>
    <lineage>
        <taxon>Eukaryota</taxon>
        <taxon>Viridiplantae</taxon>
        <taxon>Streptophyta</taxon>
        <taxon>Embryophyta</taxon>
        <taxon>Tracheophyta</taxon>
        <taxon>Spermatophyta</taxon>
        <taxon>Magnoliopsida</taxon>
        <taxon>eudicotyledons</taxon>
        <taxon>Gunneridae</taxon>
        <taxon>Pentapetalae</taxon>
        <taxon>rosids</taxon>
        <taxon>fabids</taxon>
        <taxon>Fabales</taxon>
        <taxon>Fabaceae</taxon>
        <taxon>Papilionoideae</taxon>
        <taxon>50 kb inversion clade</taxon>
        <taxon>NPAAA clade</taxon>
        <taxon>indigoferoid/millettioid clade</taxon>
        <taxon>Phaseoleae</taxon>
        <taxon>Canavalia</taxon>
    </lineage>
</organism>
<dbReference type="CDD" id="cd02248">
    <property type="entry name" value="Peptidase_C1A"/>
    <property type="match status" value="1"/>
</dbReference>
<evidence type="ECO:0000256" key="6">
    <source>
        <dbReference type="ARBA" id="ARBA00023180"/>
    </source>
</evidence>
<proteinExistence type="inferred from homology"/>
<dbReference type="Gene3D" id="3.90.70.10">
    <property type="entry name" value="Cysteine proteinases"/>
    <property type="match status" value="1"/>
</dbReference>
<feature type="signal peptide" evidence="7">
    <location>
        <begin position="1"/>
        <end position="24"/>
    </location>
</feature>
<dbReference type="InterPro" id="IPR013201">
    <property type="entry name" value="Prot_inhib_I29"/>
</dbReference>
<keyword evidence="4" id="KW-0788">Thiol protease</keyword>
<evidence type="ECO:0000256" key="5">
    <source>
        <dbReference type="ARBA" id="ARBA00023157"/>
    </source>
</evidence>
<keyword evidence="11" id="KW-1185">Reference proteome</keyword>
<dbReference type="PROSITE" id="PS51257">
    <property type="entry name" value="PROKAR_LIPOPROTEIN"/>
    <property type="match status" value="1"/>
</dbReference>
<keyword evidence="3" id="KW-0378">Hydrolase</keyword>
<evidence type="ECO:0000256" key="1">
    <source>
        <dbReference type="ARBA" id="ARBA00008455"/>
    </source>
</evidence>
<dbReference type="InterPro" id="IPR013128">
    <property type="entry name" value="Peptidase_C1A"/>
</dbReference>